<dbReference type="Pfam" id="PF05368">
    <property type="entry name" value="NmrA"/>
    <property type="match status" value="1"/>
</dbReference>
<evidence type="ECO:0000313" key="2">
    <source>
        <dbReference type="EMBL" id="BAN46227.1"/>
    </source>
</evidence>
<dbReference type="KEGG" id="pre:PCA10_04950"/>
<feature type="domain" description="NmrA-like" evidence="1">
    <location>
        <begin position="2"/>
        <end position="235"/>
    </location>
</feature>
<dbReference type="SUPFAM" id="SSF51735">
    <property type="entry name" value="NAD(P)-binding Rossmann-fold domains"/>
    <property type="match status" value="1"/>
</dbReference>
<dbReference type="eggNOG" id="COG0702">
    <property type="taxonomic scope" value="Bacteria"/>
</dbReference>
<name>S6AC98_METRE</name>
<evidence type="ECO:0000313" key="3">
    <source>
        <dbReference type="Proteomes" id="UP000015503"/>
    </source>
</evidence>
<gene>
    <name evidence="2" type="ORF">PCA10_04950</name>
</gene>
<accession>S6AC98</accession>
<proteinExistence type="predicted"/>
<sequence>MITVMGATGHTGKRIVDSLLKAGEPVRALGRSAERLDALRRAGAEVLVGEPNDGAYLTEAFRGAEAIYSLLPYDPSVSDYLGQQAAVGEAIVQAIQGSGVRRVVALSSVGAELATGNGPIASMHAQERRLRALPGIDLLILRAGAFFENLLPALELIEQHGLVADGMGADMQLPMIASKDIADAASAALLDPSWHGLQIRELLGQRDISYGEATRILGERLGRPDLPYVQLPYGEMAGILQEAGFSADLAGLYAELARGINEGLVKSLEGRRPANTTATSFEAFVAEMVS</sequence>
<dbReference type="EMBL" id="AP013068">
    <property type="protein sequence ID" value="BAN46227.1"/>
    <property type="molecule type" value="Genomic_DNA"/>
</dbReference>
<reference evidence="2 3" key="1">
    <citation type="journal article" date="2013" name="Genome Announc.">
        <title>Complete Genome Sequence of the Carbazole Degrader Pseudomonas resinovorans Strain CA10 (NBRC 106553).</title>
        <authorList>
            <person name="Shintani M."/>
            <person name="Hosoyama A."/>
            <person name="Ohji S."/>
            <person name="Tsuchikane K."/>
            <person name="Takarada H."/>
            <person name="Yamazoe A."/>
            <person name="Fujita N."/>
            <person name="Nojiri H."/>
        </authorList>
    </citation>
    <scope>NUCLEOTIDE SEQUENCE [LARGE SCALE GENOMIC DNA]</scope>
    <source>
        <strain evidence="2 3">NBRC 106553</strain>
    </source>
</reference>
<dbReference type="InterPro" id="IPR008030">
    <property type="entry name" value="NmrA-like"/>
</dbReference>
<protein>
    <recommendedName>
        <fullName evidence="1">NmrA-like domain-containing protein</fullName>
    </recommendedName>
</protein>
<organism evidence="2 3">
    <name type="scientific">Metapseudomonas resinovorans NBRC 106553</name>
    <dbReference type="NCBI Taxonomy" id="1245471"/>
    <lineage>
        <taxon>Bacteria</taxon>
        <taxon>Pseudomonadati</taxon>
        <taxon>Pseudomonadota</taxon>
        <taxon>Gammaproteobacteria</taxon>
        <taxon>Pseudomonadales</taxon>
        <taxon>Pseudomonadaceae</taxon>
        <taxon>Metapseudomonas</taxon>
    </lineage>
</organism>
<dbReference type="Gene3D" id="3.90.25.10">
    <property type="entry name" value="UDP-galactose 4-epimerase, domain 1"/>
    <property type="match status" value="1"/>
</dbReference>
<dbReference type="InterPro" id="IPR051604">
    <property type="entry name" value="Ergot_Alk_Oxidoreductase"/>
</dbReference>
<dbReference type="HOGENOM" id="CLU_007383_10_5_6"/>
<dbReference type="PANTHER" id="PTHR43162:SF1">
    <property type="entry name" value="PRESTALK A DIFFERENTIATION PROTEIN A"/>
    <property type="match status" value="1"/>
</dbReference>
<evidence type="ECO:0000259" key="1">
    <source>
        <dbReference type="Pfam" id="PF05368"/>
    </source>
</evidence>
<keyword evidence="3" id="KW-1185">Reference proteome</keyword>
<dbReference type="OrthoDB" id="9798669at2"/>
<dbReference type="PANTHER" id="PTHR43162">
    <property type="match status" value="1"/>
</dbReference>
<dbReference type="RefSeq" id="WP_016490438.1">
    <property type="nucleotide sequence ID" value="NC_021499.1"/>
</dbReference>
<dbReference type="AlphaFoldDB" id="S6AC98"/>
<dbReference type="PATRIC" id="fig|1245471.3.peg.497"/>
<dbReference type="InterPro" id="IPR036291">
    <property type="entry name" value="NAD(P)-bd_dom_sf"/>
</dbReference>
<dbReference type="Gene3D" id="3.40.50.720">
    <property type="entry name" value="NAD(P)-binding Rossmann-like Domain"/>
    <property type="match status" value="1"/>
</dbReference>
<dbReference type="Proteomes" id="UP000015503">
    <property type="component" value="Chromosome"/>
</dbReference>
<dbReference type="STRING" id="1245471.PCA10_04950"/>